<dbReference type="AlphaFoldDB" id="A0A0E9XT55"/>
<evidence type="ECO:0000313" key="1">
    <source>
        <dbReference type="EMBL" id="JAI05918.1"/>
    </source>
</evidence>
<organism evidence="1">
    <name type="scientific">Anguilla anguilla</name>
    <name type="common">European freshwater eel</name>
    <name type="synonym">Muraena anguilla</name>
    <dbReference type="NCBI Taxonomy" id="7936"/>
    <lineage>
        <taxon>Eukaryota</taxon>
        <taxon>Metazoa</taxon>
        <taxon>Chordata</taxon>
        <taxon>Craniata</taxon>
        <taxon>Vertebrata</taxon>
        <taxon>Euteleostomi</taxon>
        <taxon>Actinopterygii</taxon>
        <taxon>Neopterygii</taxon>
        <taxon>Teleostei</taxon>
        <taxon>Anguilliformes</taxon>
        <taxon>Anguillidae</taxon>
        <taxon>Anguilla</taxon>
    </lineage>
</organism>
<accession>A0A0E9XT55</accession>
<dbReference type="EMBL" id="GBXM01002660">
    <property type="protein sequence ID" value="JAI05918.1"/>
    <property type="molecule type" value="Transcribed_RNA"/>
</dbReference>
<sequence length="78" mass="9302">MKRNKSSHLLTLPCPLHRPLKWKYTSIQITRKKKKRKKKLAGREKTKILRRAHLYKYSQRRDGLESGGIFIRGRNSQS</sequence>
<proteinExistence type="predicted"/>
<reference evidence="1" key="2">
    <citation type="journal article" date="2015" name="Fish Shellfish Immunol.">
        <title>Early steps in the European eel (Anguilla anguilla)-Vibrio vulnificus interaction in the gills: Role of the RtxA13 toxin.</title>
        <authorList>
            <person name="Callol A."/>
            <person name="Pajuelo D."/>
            <person name="Ebbesson L."/>
            <person name="Teles M."/>
            <person name="MacKenzie S."/>
            <person name="Amaro C."/>
        </authorList>
    </citation>
    <scope>NUCLEOTIDE SEQUENCE</scope>
</reference>
<name>A0A0E9XT55_ANGAN</name>
<protein>
    <submittedName>
        <fullName evidence="1">Uncharacterized protein</fullName>
    </submittedName>
</protein>
<reference evidence="1" key="1">
    <citation type="submission" date="2014-11" db="EMBL/GenBank/DDBJ databases">
        <authorList>
            <person name="Amaro Gonzalez C."/>
        </authorList>
    </citation>
    <scope>NUCLEOTIDE SEQUENCE</scope>
</reference>